<evidence type="ECO:0000256" key="2">
    <source>
        <dbReference type="ARBA" id="ARBA00022741"/>
    </source>
</evidence>
<dbReference type="AlphaFoldDB" id="A0ABD2PQS5"/>
<evidence type="ECO:0000313" key="9">
    <source>
        <dbReference type="Proteomes" id="UP001626550"/>
    </source>
</evidence>
<comment type="similarity">
    <text evidence="5">Belongs to the TRAFAC class YlqF/YawG GTPase family. NOG2 subfamily.</text>
</comment>
<dbReference type="Gene3D" id="3.40.50.300">
    <property type="entry name" value="P-loop containing nucleotide triphosphate hydrolases"/>
    <property type="match status" value="1"/>
</dbReference>
<evidence type="ECO:0000256" key="3">
    <source>
        <dbReference type="ARBA" id="ARBA00023134"/>
    </source>
</evidence>
<dbReference type="InterPro" id="IPR023179">
    <property type="entry name" value="GTP-bd_ortho_bundle_sf"/>
</dbReference>
<accession>A0ABD2PQS5</accession>
<feature type="region of interest" description="Disordered" evidence="6">
    <location>
        <begin position="518"/>
        <end position="575"/>
    </location>
</feature>
<dbReference type="GO" id="GO:0005525">
    <property type="term" value="F:GTP binding"/>
    <property type="evidence" value="ECO:0007669"/>
    <property type="project" value="UniProtKB-KW"/>
</dbReference>
<dbReference type="Pfam" id="PF08153">
    <property type="entry name" value="NGP1NT"/>
    <property type="match status" value="1"/>
</dbReference>
<feature type="domain" description="CP-type G" evidence="7">
    <location>
        <begin position="162"/>
        <end position="324"/>
    </location>
</feature>
<dbReference type="PANTHER" id="PTHR11089:SF9">
    <property type="entry name" value="NUCLEOLAR GTP-BINDING PROTEIN 2"/>
    <property type="match status" value="1"/>
</dbReference>
<keyword evidence="3 5" id="KW-0342">GTP-binding</keyword>
<dbReference type="EMBL" id="JBJKFK010003495">
    <property type="protein sequence ID" value="KAL3309845.1"/>
    <property type="molecule type" value="Genomic_DNA"/>
</dbReference>
<dbReference type="FunFam" id="3.40.50.300:FF:000559">
    <property type="entry name" value="Nuclear/nucleolar GTPase 2"/>
    <property type="match status" value="1"/>
</dbReference>
<dbReference type="InterPro" id="IPR027417">
    <property type="entry name" value="P-loop_NTPase"/>
</dbReference>
<dbReference type="Gene3D" id="1.10.1580.10">
    <property type="match status" value="1"/>
</dbReference>
<comment type="function">
    <text evidence="5">GTPase that associates with pre-60S ribosomal subunits in the nucleolus and is required for their nuclear export and maturation.</text>
</comment>
<gene>
    <name evidence="8" type="primary">GNL2</name>
    <name evidence="8" type="ORF">Ciccas_011601</name>
</gene>
<dbReference type="InterPro" id="IPR030378">
    <property type="entry name" value="G_CP_dom"/>
</dbReference>
<dbReference type="SUPFAM" id="SSF52540">
    <property type="entry name" value="P-loop containing nucleoside triphosphate hydrolases"/>
    <property type="match status" value="1"/>
</dbReference>
<sequence length="575" mass="65804">MYRNFKAKRNEDGKIIKPAPFQSRLPSGTMARVEPNRRWFGNTRVISQDALQNFKEVMKVRNPYEIVLRQTKLPISLLNEKRVKRKSDILASESFAFAFGKKSQRKKPRLQTDSLAELVHFAEAKKNDYDVEKDVNLERDTDGVRDMVTDPHFKAGRSKRIWNELFKVLDSSDVVLYVLDARDPMGTRSAYIENYLKTEKPHKHFIFVLNKVDLVPVWTTKQWKTILSREYPTLVFHANMEKPLGKNAMISLLRQFAQLHSKDRSQISVGIIGYPNVGKSSIINALRSKKVCNVAPLAGETKVWQYVTLMKSIYLIDCPGVVYPRGDTEAELVMKGVVRVEYLKQPEMYIDDVLRRVKKQYMLARYLLPKLDPDEKEDKETWANNSEMLLELVAKQTGRLLKGGEADLSTTARRILNDFQRGKLPYFVKPELTKDDREEFHKLGIMEPITNAGVGDQSLKELDSSSLKDEDPDENDQSDSEDLQSEPEEGAQSEDEVDLDRLGTFDITATHKETLINGLKKHDDSKTCPDPETTKSTGLNAKRRKQLEKAISKLKSQLGKPADVPSGRKRGKLFK</sequence>
<dbReference type="InterPro" id="IPR024929">
    <property type="entry name" value="GNL2_CP_dom"/>
</dbReference>
<organism evidence="8 9">
    <name type="scientific">Cichlidogyrus casuarinus</name>
    <dbReference type="NCBI Taxonomy" id="1844966"/>
    <lineage>
        <taxon>Eukaryota</taxon>
        <taxon>Metazoa</taxon>
        <taxon>Spiralia</taxon>
        <taxon>Lophotrochozoa</taxon>
        <taxon>Platyhelminthes</taxon>
        <taxon>Monogenea</taxon>
        <taxon>Monopisthocotylea</taxon>
        <taxon>Dactylogyridea</taxon>
        <taxon>Ancyrocephalidae</taxon>
        <taxon>Cichlidogyrus</taxon>
    </lineage>
</organism>
<protein>
    <recommendedName>
        <fullName evidence="5">Nucleolar GTP-binding protein 2</fullName>
    </recommendedName>
</protein>
<dbReference type="Pfam" id="PF01926">
    <property type="entry name" value="MMR_HSR1"/>
    <property type="match status" value="1"/>
</dbReference>
<keyword evidence="9" id="KW-1185">Reference proteome</keyword>
<keyword evidence="2 5" id="KW-0547">Nucleotide-binding</keyword>
<comment type="caution">
    <text evidence="8">The sequence shown here is derived from an EMBL/GenBank/DDBJ whole genome shotgun (WGS) entry which is preliminary data.</text>
</comment>
<feature type="compositionally biased region" description="Basic and acidic residues" evidence="6">
    <location>
        <begin position="518"/>
        <end position="533"/>
    </location>
</feature>
<evidence type="ECO:0000256" key="5">
    <source>
        <dbReference type="RuleBase" id="RU364023"/>
    </source>
</evidence>
<dbReference type="PROSITE" id="PS51721">
    <property type="entry name" value="G_CP"/>
    <property type="match status" value="1"/>
</dbReference>
<dbReference type="PRINTS" id="PR00326">
    <property type="entry name" value="GTP1OBG"/>
</dbReference>
<dbReference type="InterPro" id="IPR050755">
    <property type="entry name" value="TRAFAC_YlqF/YawG_RiboMat"/>
</dbReference>
<dbReference type="Proteomes" id="UP001626550">
    <property type="component" value="Unassembled WGS sequence"/>
</dbReference>
<evidence type="ECO:0000256" key="6">
    <source>
        <dbReference type="SAM" id="MobiDB-lite"/>
    </source>
</evidence>
<feature type="compositionally biased region" description="Basic and acidic residues" evidence="6">
    <location>
        <begin position="458"/>
        <end position="469"/>
    </location>
</feature>
<comment type="subcellular location">
    <subcellularLocation>
        <location evidence="1 5">Nucleus</location>
        <location evidence="1 5">Nucleolus</location>
    </subcellularLocation>
</comment>
<reference evidence="8 9" key="1">
    <citation type="submission" date="2024-11" db="EMBL/GenBank/DDBJ databases">
        <title>Adaptive evolution of stress response genes in parasites aligns with host niche diversity.</title>
        <authorList>
            <person name="Hahn C."/>
            <person name="Resl P."/>
        </authorList>
    </citation>
    <scope>NUCLEOTIDE SEQUENCE [LARGE SCALE GENOMIC DNA]</scope>
    <source>
        <strain evidence="8">EGGRZ-B1_66</strain>
        <tissue evidence="8">Body</tissue>
    </source>
</reference>
<evidence type="ECO:0000313" key="8">
    <source>
        <dbReference type="EMBL" id="KAL3309845.1"/>
    </source>
</evidence>
<feature type="region of interest" description="Disordered" evidence="6">
    <location>
        <begin position="452"/>
        <end position="500"/>
    </location>
</feature>
<proteinExistence type="inferred from homology"/>
<dbReference type="PANTHER" id="PTHR11089">
    <property type="entry name" value="GTP-BINDING PROTEIN-RELATED"/>
    <property type="match status" value="1"/>
</dbReference>
<dbReference type="GO" id="GO:0005730">
    <property type="term" value="C:nucleolus"/>
    <property type="evidence" value="ECO:0007669"/>
    <property type="project" value="UniProtKB-SubCell"/>
</dbReference>
<name>A0ABD2PQS5_9PLAT</name>
<feature type="compositionally biased region" description="Acidic residues" evidence="6">
    <location>
        <begin position="470"/>
        <end position="498"/>
    </location>
</feature>
<evidence type="ECO:0000256" key="4">
    <source>
        <dbReference type="ARBA" id="ARBA00023242"/>
    </source>
</evidence>
<dbReference type="CDD" id="cd01858">
    <property type="entry name" value="NGP_1"/>
    <property type="match status" value="1"/>
</dbReference>
<keyword evidence="4 5" id="KW-0539">Nucleus</keyword>
<evidence type="ECO:0000256" key="1">
    <source>
        <dbReference type="ARBA" id="ARBA00004604"/>
    </source>
</evidence>
<dbReference type="InterPro" id="IPR012971">
    <property type="entry name" value="NOG2_N_dom"/>
</dbReference>
<dbReference type="InterPro" id="IPR006073">
    <property type="entry name" value="GTP-bd"/>
</dbReference>
<evidence type="ECO:0000259" key="7">
    <source>
        <dbReference type="PROSITE" id="PS51721"/>
    </source>
</evidence>